<dbReference type="GO" id="GO:0046872">
    <property type="term" value="F:metal ion binding"/>
    <property type="evidence" value="ECO:0007669"/>
    <property type="project" value="UniProtKB-KW"/>
</dbReference>
<dbReference type="GO" id="GO:1990817">
    <property type="term" value="F:poly(A) RNA polymerase activity"/>
    <property type="evidence" value="ECO:0007669"/>
    <property type="project" value="UniProtKB-EC"/>
</dbReference>
<feature type="compositionally biased region" description="Low complexity" evidence="5">
    <location>
        <begin position="823"/>
        <end position="835"/>
    </location>
</feature>
<evidence type="ECO:0000259" key="8">
    <source>
        <dbReference type="Pfam" id="PF22600"/>
    </source>
</evidence>
<feature type="region of interest" description="Disordered" evidence="5">
    <location>
        <begin position="1613"/>
        <end position="1706"/>
    </location>
</feature>
<dbReference type="Pfam" id="PF03828">
    <property type="entry name" value="PAP_assoc"/>
    <property type="match status" value="1"/>
</dbReference>
<evidence type="ECO:0000256" key="1">
    <source>
        <dbReference type="ARBA" id="ARBA00008593"/>
    </source>
</evidence>
<protein>
    <recommendedName>
        <fullName evidence="2">polynucleotide adenylyltransferase</fullName>
        <ecNumber evidence="2">2.7.7.19</ecNumber>
    </recommendedName>
</protein>
<dbReference type="GO" id="GO:0043634">
    <property type="term" value="P:polyadenylation-dependent ncRNA catabolic process"/>
    <property type="evidence" value="ECO:0007669"/>
    <property type="project" value="TreeGrafter"/>
</dbReference>
<dbReference type="eggNOG" id="KOG1906">
    <property type="taxonomic scope" value="Eukaryota"/>
</dbReference>
<dbReference type="GO" id="GO:0010605">
    <property type="term" value="P:negative regulation of macromolecule metabolic process"/>
    <property type="evidence" value="ECO:0007669"/>
    <property type="project" value="UniProtKB-ARBA"/>
</dbReference>
<feature type="compositionally biased region" description="Pro residues" evidence="5">
    <location>
        <begin position="938"/>
        <end position="951"/>
    </location>
</feature>
<comment type="similarity">
    <text evidence="1">Belongs to the DNA polymerase type-B-like family.</text>
</comment>
<dbReference type="Pfam" id="PF22600">
    <property type="entry name" value="MTPAP-like_central"/>
    <property type="match status" value="1"/>
</dbReference>
<comment type="caution">
    <text evidence="9">The sequence shown here is derived from an EMBL/GenBank/DDBJ whole genome shotgun (WGS) entry which is preliminary data.</text>
</comment>
<feature type="compositionally biased region" description="Polar residues" evidence="5">
    <location>
        <begin position="1673"/>
        <end position="1684"/>
    </location>
</feature>
<dbReference type="HOGENOM" id="CLU_240731_0_0_1"/>
<keyword evidence="6" id="KW-0732">Signal</keyword>
<sequence length="1706" mass="189369">MTTLQVCLSLFGLTLMLGIGRRLWDIDLDLGRGQILVTYLQVLFTTEPTVATKAALPFKSGAGTGSSNISAWRADTRMAATGHYIMQILVHTMRLHSLDWPYCNAVRHFRAAFRDENGVWSHLPYERKLETYGQIGHPRSILGPQGKAENFCLAGELTDRGRAPRDVPGFVNACVVSISTNWDFFQKNFMTLAISILGISTSFQNVVDLYRTDTFEFRATPVPRAGESLHQVYTGMFPPSTVSAAAGTPQIWIRNVADENLMPNETVCRRYRQLQNAFGLAAAQKWNDTEELKYVSERIGKYVADGVVKVDGTPRLSGIMDTIASTHAHGPLTKLPSEFYDEELWKRAETAVVEEWFLGYEKSLEVRRLGVGSLLGDVRDRMLEKSLSSQNVGKEIPVKLALMGCHDTTVGGILAALGAFDWRWPPYTSSVAIELFSSADKQQTQPSILASWLQRFGLKSTSVDPNLLKGWYVRMRYNDTPVQIRYCKAAGRHLEGNTQFCTLEAFKEVVDKITPQDWKTECQPLAGENKDALPPLSSIQFNCKASLTTFTIPSTRYLPFLGRRHRLISNVATSRQLYALSRRAGVVQIAGIVPTARLLAGPGLSQPSLSYTLSARRLMENNQSPPFHHPYGALPPHPHPPLHHSYLYPNDHNSGYLPYIVSQYPSVYNQELQPASSFPHLTSTPTPTYPVPISPITPISLTAPPYHTQVSPLTPQILPTNSLQTRNTSSWKSPPPPHEKSSNIRSVSHSPPPPVTTLAPTTSLPLKPKKAKTAARIAREMARKLKHRERRRMGRRERRIASKKGDGEGEEQIMGSASDEGLENGSESGELDSGSPQAGHLDGFVAGKMYDLDGTGSDDGYTPKLSATSIKGGDRSSLEPERIVKEFTDGPSSRRSSLMASEAEGGAVLPSRANGLGFDGTHDRNPDDHTRDPTSPVSHPPSGPRFRPPSGPRSQETYQFGRGDRGTGRNRRDEETFNFHSDSRGMHFPQTESGFRERRPWDNDRRHGDRRGFHSDAPRRHYDHDRERPAWGPTPAHERPILHVGRAATPEQYPAMVAAKRQRMDEGETEMDLDSESDSSIADKAIILPSAVPEDNQDAAPMESEKTIEGNGAEVGKVLPGHTSDGKAGKKLDVISMIRQAKKDLLGNRKDNAAEAGDFISLSGLDDEFRTTTLDSNIPTGPRAGNTRNYDPRAAARLVDRGVAPGTNAPSAPLPPPPGLGGPPPGLGLSSNTPRKRTFSEMEPPPIVLKQYPWLKPDSVTDHSNSLYTSVWLHKEIVDFHDYIKPQQYEHIVRHDLVRRLRELIQSRFDDADIQAFGSFAAEIYLPTSDMDIVLLSRQYLETSRPKYDSVNEIRKLARILRNSDLPQSGTLVPILSAKVPIIKYKDRLTGLSVDISFENPSGLIAIRTFNQWRQVFPEMPKLALLLKQFLAIRGINEPFNGGLGSFSLICMIVSMLQLMPEASSGNWHEGENVALGRALMEFLDLYGSKFNTETTGIKVREPGYFKKSKRRDFFNPGKPYLLAIEDPNDPTNNISKASYRILDIQKQFHETYHRLSSRMNELHDMPFDLRKYESILAPVVGRFDYTPIIKQRKIMEQVFLSRKLGTPEELRRLGGLTAPDGGELPLPVPSWSNNLTSTGNGPNAGPSGSNPKSFLKALKKQRRAAKVKSRSDQPNAPSNSSAGTAGKKKKEKKEKKGKKQGKQAA</sequence>
<feature type="compositionally biased region" description="Polar residues" evidence="5">
    <location>
        <begin position="712"/>
        <end position="732"/>
    </location>
</feature>
<keyword evidence="4" id="KW-0460">Magnesium</keyword>
<evidence type="ECO:0000259" key="7">
    <source>
        <dbReference type="Pfam" id="PF03828"/>
    </source>
</evidence>
<dbReference type="Proteomes" id="UP000008784">
    <property type="component" value="Unassembled WGS sequence"/>
</dbReference>
<feature type="signal peptide" evidence="6">
    <location>
        <begin position="1"/>
        <end position="18"/>
    </location>
</feature>
<keyword evidence="3" id="KW-0479">Metal-binding</keyword>
<feature type="region of interest" description="Disordered" evidence="5">
    <location>
        <begin position="1203"/>
        <end position="1242"/>
    </location>
</feature>
<dbReference type="Pfam" id="PF00328">
    <property type="entry name" value="His_Phos_2"/>
    <property type="match status" value="1"/>
</dbReference>
<evidence type="ECO:0000256" key="4">
    <source>
        <dbReference type="ARBA" id="ARBA00022842"/>
    </source>
</evidence>
<organism evidence="9 10">
    <name type="scientific">Arthrobotrys oligospora (strain ATCC 24927 / CBS 115.81 / DSM 1491)</name>
    <name type="common">Nematode-trapping fungus</name>
    <name type="synonym">Didymozoophaga oligospora</name>
    <dbReference type="NCBI Taxonomy" id="756982"/>
    <lineage>
        <taxon>Eukaryota</taxon>
        <taxon>Fungi</taxon>
        <taxon>Dikarya</taxon>
        <taxon>Ascomycota</taxon>
        <taxon>Pezizomycotina</taxon>
        <taxon>Orbiliomycetes</taxon>
        <taxon>Orbiliales</taxon>
        <taxon>Orbiliaceae</taxon>
        <taxon>Orbilia</taxon>
        <taxon>Orbilia oligospora</taxon>
    </lineage>
</organism>
<dbReference type="OMA" id="PQTESGF"/>
<feature type="compositionally biased region" description="Basic and acidic residues" evidence="5">
    <location>
        <begin position="872"/>
        <end position="888"/>
    </location>
</feature>
<gene>
    <name evidence="9" type="ORF">AOL_s00097g578</name>
</gene>
<evidence type="ECO:0000256" key="5">
    <source>
        <dbReference type="SAM" id="MobiDB-lite"/>
    </source>
</evidence>
<dbReference type="InParanoid" id="G1XJQ1"/>
<dbReference type="EC" id="2.7.7.19" evidence="2"/>
<dbReference type="InterPro" id="IPR043519">
    <property type="entry name" value="NT_sf"/>
</dbReference>
<dbReference type="PANTHER" id="PTHR23092:SF15">
    <property type="entry name" value="INACTIVE NON-CANONICAL POLY(A) RNA POLYMERASE PROTEIN TRF4-2-RELATED"/>
    <property type="match status" value="1"/>
</dbReference>
<dbReference type="SUPFAM" id="SSF81301">
    <property type="entry name" value="Nucleotidyltransferase"/>
    <property type="match status" value="1"/>
</dbReference>
<dbReference type="GeneID" id="22895652"/>
<dbReference type="CDD" id="cd05402">
    <property type="entry name" value="NT_PAP_TUTase"/>
    <property type="match status" value="1"/>
</dbReference>
<dbReference type="InterPro" id="IPR000560">
    <property type="entry name" value="His_Pase_clade-2"/>
</dbReference>
<feature type="compositionally biased region" description="Basic residues" evidence="5">
    <location>
        <begin position="1658"/>
        <end position="1669"/>
    </location>
</feature>
<feature type="compositionally biased region" description="Basic and acidic residues" evidence="5">
    <location>
        <begin position="962"/>
        <end position="985"/>
    </location>
</feature>
<feature type="compositionally biased region" description="Low complexity" evidence="5">
    <location>
        <begin position="1638"/>
        <end position="1652"/>
    </location>
</feature>
<dbReference type="eggNOG" id="KOG3720">
    <property type="taxonomic scope" value="Eukaryota"/>
</dbReference>
<feature type="compositionally biased region" description="Acidic residues" evidence="5">
    <location>
        <begin position="1067"/>
        <end position="1077"/>
    </location>
</feature>
<evidence type="ECO:0000256" key="6">
    <source>
        <dbReference type="SAM" id="SignalP"/>
    </source>
</evidence>
<keyword evidence="10" id="KW-1185">Reference proteome</keyword>
<evidence type="ECO:0000313" key="10">
    <source>
        <dbReference type="Proteomes" id="UP000008784"/>
    </source>
</evidence>
<dbReference type="SUPFAM" id="SSF53254">
    <property type="entry name" value="Phosphoglycerate mutase-like"/>
    <property type="match status" value="1"/>
</dbReference>
<reference evidence="9 10" key="1">
    <citation type="journal article" date="2011" name="PLoS Pathog.">
        <title>Genomic and proteomic analyses of the fungus Arthrobotrys oligospora provide insights into nematode-trap formation.</title>
        <authorList>
            <person name="Yang J."/>
            <person name="Wang L."/>
            <person name="Ji X."/>
            <person name="Feng Y."/>
            <person name="Li X."/>
            <person name="Zou C."/>
            <person name="Xu J."/>
            <person name="Ren Y."/>
            <person name="Mi Q."/>
            <person name="Wu J."/>
            <person name="Liu S."/>
            <person name="Liu Y."/>
            <person name="Huang X."/>
            <person name="Wang H."/>
            <person name="Niu X."/>
            <person name="Li J."/>
            <person name="Liang L."/>
            <person name="Luo Y."/>
            <person name="Ji K."/>
            <person name="Zhou W."/>
            <person name="Yu Z."/>
            <person name="Li G."/>
            <person name="Liu Y."/>
            <person name="Li L."/>
            <person name="Qiao M."/>
            <person name="Feng L."/>
            <person name="Zhang K.-Q."/>
        </authorList>
    </citation>
    <scope>NUCLEOTIDE SEQUENCE [LARGE SCALE GENOMIC DNA]</scope>
    <source>
        <strain evidence="10">ATCC 24927 / CBS 115.81 / DSM 1491</strain>
    </source>
</reference>
<dbReference type="PANTHER" id="PTHR23092">
    <property type="entry name" value="POLY(A) RNA POLYMERASE"/>
    <property type="match status" value="1"/>
</dbReference>
<feature type="compositionally biased region" description="Pro residues" evidence="5">
    <location>
        <begin position="1212"/>
        <end position="1226"/>
    </location>
</feature>
<feature type="chain" id="PRO_5003426415" description="polynucleotide adenylyltransferase" evidence="6">
    <location>
        <begin position="19"/>
        <end position="1706"/>
    </location>
</feature>
<evidence type="ECO:0000256" key="3">
    <source>
        <dbReference type="ARBA" id="ARBA00022723"/>
    </source>
</evidence>
<feature type="compositionally biased region" description="Low complexity" evidence="5">
    <location>
        <begin position="756"/>
        <end position="766"/>
    </location>
</feature>
<dbReference type="InterPro" id="IPR054708">
    <property type="entry name" value="MTPAP-like_central"/>
</dbReference>
<evidence type="ECO:0000313" key="9">
    <source>
        <dbReference type="EMBL" id="EGX46674.1"/>
    </source>
</evidence>
<dbReference type="InterPro" id="IPR002058">
    <property type="entry name" value="PAP_assoc"/>
</dbReference>
<feature type="compositionally biased region" description="Basic and acidic residues" evidence="5">
    <location>
        <begin position="994"/>
        <end position="1029"/>
    </location>
</feature>
<feature type="domain" description="Poly(A) RNA polymerase mitochondrial-like central palm" evidence="8">
    <location>
        <begin position="1273"/>
        <end position="1409"/>
    </location>
</feature>
<dbReference type="Gene3D" id="3.40.50.1240">
    <property type="entry name" value="Phosphoglycerate mutase-like"/>
    <property type="match status" value="1"/>
</dbReference>
<dbReference type="GO" id="GO:0031123">
    <property type="term" value="P:RNA 3'-end processing"/>
    <property type="evidence" value="ECO:0007669"/>
    <property type="project" value="TreeGrafter"/>
</dbReference>
<feature type="region of interest" description="Disordered" evidence="5">
    <location>
        <begin position="1059"/>
        <end position="1078"/>
    </location>
</feature>
<dbReference type="Gene3D" id="1.10.1410.10">
    <property type="match status" value="1"/>
</dbReference>
<evidence type="ECO:0000256" key="2">
    <source>
        <dbReference type="ARBA" id="ARBA00012388"/>
    </source>
</evidence>
<accession>G1XJQ1</accession>
<name>G1XJQ1_ARTOA</name>
<dbReference type="EMBL" id="ADOT01000177">
    <property type="protein sequence ID" value="EGX46674.1"/>
    <property type="molecule type" value="Genomic_DNA"/>
</dbReference>
<feature type="compositionally biased region" description="Polar residues" evidence="5">
    <location>
        <begin position="890"/>
        <end position="899"/>
    </location>
</feature>
<dbReference type="OrthoDB" id="10257284at2759"/>
<dbReference type="GO" id="GO:0003729">
    <property type="term" value="F:mRNA binding"/>
    <property type="evidence" value="ECO:0007669"/>
    <property type="project" value="TreeGrafter"/>
</dbReference>
<feature type="domain" description="PAP-associated" evidence="7">
    <location>
        <begin position="1476"/>
        <end position="1533"/>
    </location>
</feature>
<feature type="compositionally biased region" description="Basic residues" evidence="5">
    <location>
        <begin position="1687"/>
        <end position="1706"/>
    </location>
</feature>
<proteinExistence type="inferred from homology"/>
<dbReference type="InterPro" id="IPR045862">
    <property type="entry name" value="Trf4-like"/>
</dbReference>
<dbReference type="GO" id="GO:0005730">
    <property type="term" value="C:nucleolus"/>
    <property type="evidence" value="ECO:0007669"/>
    <property type="project" value="TreeGrafter"/>
</dbReference>
<feature type="compositionally biased region" description="Basic residues" evidence="5">
    <location>
        <begin position="784"/>
        <end position="798"/>
    </location>
</feature>
<dbReference type="InterPro" id="IPR029033">
    <property type="entry name" value="His_PPase_superfam"/>
</dbReference>
<dbReference type="SUPFAM" id="SSF81631">
    <property type="entry name" value="PAP/OAS1 substrate-binding domain"/>
    <property type="match status" value="1"/>
</dbReference>
<feature type="compositionally biased region" description="Basic and acidic residues" evidence="5">
    <location>
        <begin position="920"/>
        <end position="932"/>
    </location>
</feature>
<dbReference type="Gene3D" id="3.30.460.10">
    <property type="entry name" value="Beta Polymerase, domain 2"/>
    <property type="match status" value="1"/>
</dbReference>
<dbReference type="STRING" id="756982.G1XJQ1"/>
<feature type="region of interest" description="Disordered" evidence="5">
    <location>
        <begin position="712"/>
        <end position="1052"/>
    </location>
</feature>
<dbReference type="RefSeq" id="XP_011124713.1">
    <property type="nucleotide sequence ID" value="XM_011126411.1"/>
</dbReference>
<dbReference type="GO" id="GO:0031499">
    <property type="term" value="C:TRAMP complex"/>
    <property type="evidence" value="ECO:0007669"/>
    <property type="project" value="TreeGrafter"/>
</dbReference>